<keyword evidence="5" id="KW-0472">Membrane</keyword>
<evidence type="ECO:0000256" key="1">
    <source>
        <dbReference type="ARBA" id="ARBA00022723"/>
    </source>
</evidence>
<evidence type="ECO:0000256" key="5">
    <source>
        <dbReference type="SAM" id="Phobius"/>
    </source>
</evidence>
<dbReference type="Gene3D" id="3.30.40.10">
    <property type="entry name" value="Zinc/RING finger domain, C3HC4 (zinc finger)"/>
    <property type="match status" value="1"/>
</dbReference>
<dbReference type="AlphaFoldDB" id="A0A7I4FEX5"/>
<dbReference type="EMBL" id="ABEU02000022">
    <property type="status" value="NOT_ANNOTATED_CDS"/>
    <property type="molecule type" value="Genomic_DNA"/>
</dbReference>
<dbReference type="PANTHER" id="PTHR46858">
    <property type="entry name" value="OS05G0521000 PROTEIN"/>
    <property type="match status" value="1"/>
</dbReference>
<keyword evidence="5" id="KW-0812">Transmembrane</keyword>
<dbReference type="Gramene" id="Pp3c22_17440V3.4">
    <property type="protein sequence ID" value="Pp3c22_17440V3.4"/>
    <property type="gene ID" value="Pp3c22_17440"/>
</dbReference>
<feature type="domain" description="RING-type" evidence="6">
    <location>
        <begin position="292"/>
        <end position="331"/>
    </location>
</feature>
<organism evidence="7 8">
    <name type="scientific">Physcomitrium patens</name>
    <name type="common">Spreading-leaved earth moss</name>
    <name type="synonym">Physcomitrella patens</name>
    <dbReference type="NCBI Taxonomy" id="3218"/>
    <lineage>
        <taxon>Eukaryota</taxon>
        <taxon>Viridiplantae</taxon>
        <taxon>Streptophyta</taxon>
        <taxon>Embryophyta</taxon>
        <taxon>Bryophyta</taxon>
        <taxon>Bryophytina</taxon>
        <taxon>Bryopsida</taxon>
        <taxon>Funariidae</taxon>
        <taxon>Funariales</taxon>
        <taxon>Funariaceae</taxon>
        <taxon>Physcomitrium</taxon>
    </lineage>
</organism>
<dbReference type="GO" id="GO:0008270">
    <property type="term" value="F:zinc ion binding"/>
    <property type="evidence" value="ECO:0007669"/>
    <property type="project" value="UniProtKB-KW"/>
</dbReference>
<dbReference type="EnsemblPlants" id="Pp3c22_17440V3.4">
    <property type="protein sequence ID" value="Pp3c22_17440V3.4"/>
    <property type="gene ID" value="Pp3c22_17440"/>
</dbReference>
<protein>
    <recommendedName>
        <fullName evidence="6">RING-type domain-containing protein</fullName>
    </recommendedName>
</protein>
<keyword evidence="8" id="KW-1185">Reference proteome</keyword>
<dbReference type="SUPFAM" id="SSF57850">
    <property type="entry name" value="RING/U-box"/>
    <property type="match status" value="1"/>
</dbReference>
<accession>A0A7I4FEX5</accession>
<evidence type="ECO:0000259" key="6">
    <source>
        <dbReference type="PROSITE" id="PS50089"/>
    </source>
</evidence>
<sequence length="343" mass="38508">MSLNYSRLISTYSVFVKEIQIQNLRDPGPVIYSFSERPALRESVDYIENHVDLVETFSHREWRYWLNKGSTIRVSYDVKGLAGDSLVLAFIKGTQGLEDWKKAPNSPTKALKWYRIHGNGIKEFVVDHDDEHFIAFGNLNIQDMEVTTEMKIHSTLYDVKGAKNSTAFTPDFDAVTFHVSLFQSDCLVLATPSEPQGGVDVWEVHIVYTARWATFFLIWGTIALGLFILCGAEARGVRLWRNNQEELPLLAPQNDQAVPSAVTSYSPSGTAHPPLGSLDELGESPSSDHHLCNICLDAPKDCFFDPCGHRCTCFTCGQRIQGNSSTCPICRQPIRAVRKIFDT</sequence>
<dbReference type="InterPro" id="IPR032008">
    <property type="entry name" value="APD1-4_N"/>
</dbReference>
<keyword evidence="3" id="KW-0862">Zinc</keyword>
<keyword evidence="1" id="KW-0479">Metal-binding</keyword>
<reference evidence="7 8" key="2">
    <citation type="journal article" date="2018" name="Plant J.">
        <title>The Physcomitrella patens chromosome-scale assembly reveals moss genome structure and evolution.</title>
        <authorList>
            <person name="Lang D."/>
            <person name="Ullrich K.K."/>
            <person name="Murat F."/>
            <person name="Fuchs J."/>
            <person name="Jenkins J."/>
            <person name="Haas F.B."/>
            <person name="Piednoel M."/>
            <person name="Gundlach H."/>
            <person name="Van Bel M."/>
            <person name="Meyberg R."/>
            <person name="Vives C."/>
            <person name="Morata J."/>
            <person name="Symeonidi A."/>
            <person name="Hiss M."/>
            <person name="Muchero W."/>
            <person name="Kamisugi Y."/>
            <person name="Saleh O."/>
            <person name="Blanc G."/>
            <person name="Decker E.L."/>
            <person name="van Gessel N."/>
            <person name="Grimwood J."/>
            <person name="Hayes R.D."/>
            <person name="Graham S.W."/>
            <person name="Gunter L.E."/>
            <person name="McDaniel S.F."/>
            <person name="Hoernstein S.N.W."/>
            <person name="Larsson A."/>
            <person name="Li F.W."/>
            <person name="Perroud P.F."/>
            <person name="Phillips J."/>
            <person name="Ranjan P."/>
            <person name="Rokshar D.S."/>
            <person name="Rothfels C.J."/>
            <person name="Schneider L."/>
            <person name="Shu S."/>
            <person name="Stevenson D.W."/>
            <person name="Thummler F."/>
            <person name="Tillich M."/>
            <person name="Villarreal Aguilar J.C."/>
            <person name="Widiez T."/>
            <person name="Wong G.K."/>
            <person name="Wymore A."/>
            <person name="Zhang Y."/>
            <person name="Zimmer A.D."/>
            <person name="Quatrano R.S."/>
            <person name="Mayer K.F.X."/>
            <person name="Goodstein D."/>
            <person name="Casacuberta J.M."/>
            <person name="Vandepoele K."/>
            <person name="Reski R."/>
            <person name="Cuming A.C."/>
            <person name="Tuskan G.A."/>
            <person name="Maumus F."/>
            <person name="Salse J."/>
            <person name="Schmutz J."/>
            <person name="Rensing S.A."/>
        </authorList>
    </citation>
    <scope>NUCLEOTIDE SEQUENCE [LARGE SCALE GENOMIC DNA]</scope>
    <source>
        <strain evidence="7 8">cv. Gransden 2004</strain>
    </source>
</reference>
<reference evidence="7 8" key="1">
    <citation type="journal article" date="2008" name="Science">
        <title>The Physcomitrella genome reveals evolutionary insights into the conquest of land by plants.</title>
        <authorList>
            <person name="Rensing S."/>
            <person name="Lang D."/>
            <person name="Zimmer A."/>
            <person name="Terry A."/>
            <person name="Salamov A."/>
            <person name="Shapiro H."/>
            <person name="Nishiyama T."/>
            <person name="Perroud P.-F."/>
            <person name="Lindquist E."/>
            <person name="Kamisugi Y."/>
            <person name="Tanahashi T."/>
            <person name="Sakakibara K."/>
            <person name="Fujita T."/>
            <person name="Oishi K."/>
            <person name="Shin-I T."/>
            <person name="Kuroki Y."/>
            <person name="Toyoda A."/>
            <person name="Suzuki Y."/>
            <person name="Hashimoto A."/>
            <person name="Yamaguchi K."/>
            <person name="Sugano A."/>
            <person name="Kohara Y."/>
            <person name="Fujiyama A."/>
            <person name="Anterola A."/>
            <person name="Aoki S."/>
            <person name="Ashton N."/>
            <person name="Barbazuk W.B."/>
            <person name="Barker E."/>
            <person name="Bennetzen J."/>
            <person name="Bezanilla M."/>
            <person name="Blankenship R."/>
            <person name="Cho S.H."/>
            <person name="Dutcher S."/>
            <person name="Estelle M."/>
            <person name="Fawcett J.A."/>
            <person name="Gundlach H."/>
            <person name="Hanada K."/>
            <person name="Heyl A."/>
            <person name="Hicks K.A."/>
            <person name="Hugh J."/>
            <person name="Lohr M."/>
            <person name="Mayer K."/>
            <person name="Melkozernov A."/>
            <person name="Murata T."/>
            <person name="Nelson D."/>
            <person name="Pils B."/>
            <person name="Prigge M."/>
            <person name="Reiss B."/>
            <person name="Renner T."/>
            <person name="Rombauts S."/>
            <person name="Rushton P."/>
            <person name="Sanderfoot A."/>
            <person name="Schween G."/>
            <person name="Shiu S.-H."/>
            <person name="Stueber K."/>
            <person name="Theodoulou F.L."/>
            <person name="Tu H."/>
            <person name="Van de Peer Y."/>
            <person name="Verrier P.J."/>
            <person name="Waters E."/>
            <person name="Wood A."/>
            <person name="Yang L."/>
            <person name="Cove D."/>
            <person name="Cuming A."/>
            <person name="Hasebe M."/>
            <person name="Lucas S."/>
            <person name="Mishler D.B."/>
            <person name="Reski R."/>
            <person name="Grigoriev I."/>
            <person name="Quatrano R.S."/>
            <person name="Boore J.L."/>
        </authorList>
    </citation>
    <scope>NUCLEOTIDE SEQUENCE [LARGE SCALE GENOMIC DNA]</scope>
    <source>
        <strain evidence="7 8">cv. Gransden 2004</strain>
    </source>
</reference>
<dbReference type="Proteomes" id="UP000006727">
    <property type="component" value="Chromosome 22"/>
</dbReference>
<gene>
    <name evidence="7" type="primary">LOC112275297</name>
</gene>
<reference evidence="7" key="3">
    <citation type="submission" date="2020-12" db="UniProtKB">
        <authorList>
            <consortium name="EnsemblPlants"/>
        </authorList>
    </citation>
    <scope>IDENTIFICATION</scope>
</reference>
<dbReference type="InterPro" id="IPR001841">
    <property type="entry name" value="Znf_RING"/>
</dbReference>
<dbReference type="Pfam" id="PF16040">
    <property type="entry name" value="APD1-4_N"/>
    <property type="match status" value="1"/>
</dbReference>
<evidence type="ECO:0000313" key="8">
    <source>
        <dbReference type="Proteomes" id="UP000006727"/>
    </source>
</evidence>
<keyword evidence="5" id="KW-1133">Transmembrane helix</keyword>
<dbReference type="PROSITE" id="PS50089">
    <property type="entry name" value="ZF_RING_2"/>
    <property type="match status" value="1"/>
</dbReference>
<dbReference type="Pfam" id="PF16041">
    <property type="entry name" value="APD1-4_M"/>
    <property type="match status" value="1"/>
</dbReference>
<dbReference type="PANTHER" id="PTHR46858:SF5">
    <property type="entry name" value="E3 UBIQUITIN-PROTEIN LIGASE APD1-RELATED"/>
    <property type="match status" value="1"/>
</dbReference>
<proteinExistence type="predicted"/>
<dbReference type="InterPro" id="IPR013083">
    <property type="entry name" value="Znf_RING/FYVE/PHD"/>
</dbReference>
<keyword evidence="2 4" id="KW-0863">Zinc-finger</keyword>
<evidence type="ECO:0000256" key="4">
    <source>
        <dbReference type="PROSITE-ProRule" id="PRU00175"/>
    </source>
</evidence>
<dbReference type="Pfam" id="PF13920">
    <property type="entry name" value="zf-C3HC4_3"/>
    <property type="match status" value="1"/>
</dbReference>
<evidence type="ECO:0000256" key="3">
    <source>
        <dbReference type="ARBA" id="ARBA00022833"/>
    </source>
</evidence>
<name>A0A7I4FEX5_PHYPA</name>
<dbReference type="InterPro" id="IPR032010">
    <property type="entry name" value="APD1-4_M"/>
</dbReference>
<evidence type="ECO:0000256" key="2">
    <source>
        <dbReference type="ARBA" id="ARBA00022771"/>
    </source>
</evidence>
<evidence type="ECO:0000313" key="7">
    <source>
        <dbReference type="EnsemblPlants" id="Pp3c22_17440V3.4"/>
    </source>
</evidence>
<feature type="transmembrane region" description="Helical" evidence="5">
    <location>
        <begin position="212"/>
        <end position="232"/>
    </location>
</feature>